<accession>A0ABT4XQN8</accession>
<name>A0ABT4XQN8_9RHOB</name>
<feature type="chain" id="PRO_5046468734" description="C-type lysozyme inhibitor domain-containing protein" evidence="1">
    <location>
        <begin position="31"/>
        <end position="133"/>
    </location>
</feature>
<organism evidence="2 3">
    <name type="scientific">Thalassococcus lentus</name>
    <dbReference type="NCBI Taxonomy" id="1210524"/>
    <lineage>
        <taxon>Bacteria</taxon>
        <taxon>Pseudomonadati</taxon>
        <taxon>Pseudomonadota</taxon>
        <taxon>Alphaproteobacteria</taxon>
        <taxon>Rhodobacterales</taxon>
        <taxon>Roseobacteraceae</taxon>
        <taxon>Thalassococcus</taxon>
    </lineage>
</organism>
<keyword evidence="3" id="KW-1185">Reference proteome</keyword>
<dbReference type="Proteomes" id="UP001210720">
    <property type="component" value="Unassembled WGS sequence"/>
</dbReference>
<evidence type="ECO:0000313" key="3">
    <source>
        <dbReference type="Proteomes" id="UP001210720"/>
    </source>
</evidence>
<feature type="signal peptide" evidence="1">
    <location>
        <begin position="1"/>
        <end position="30"/>
    </location>
</feature>
<comment type="caution">
    <text evidence="2">The sequence shown here is derived from an EMBL/GenBank/DDBJ whole genome shotgun (WGS) entry which is preliminary data.</text>
</comment>
<dbReference type="EMBL" id="JAQIOY010000002">
    <property type="protein sequence ID" value="MDA7424264.1"/>
    <property type="molecule type" value="Genomic_DNA"/>
</dbReference>
<reference evidence="2 3" key="1">
    <citation type="submission" date="2023-01" db="EMBL/GenBank/DDBJ databases">
        <title>Thalassococcus onchidii sp. nov., isolated from a marine invertebrate from the South China Sea.</title>
        <authorList>
            <person name="Xu S."/>
            <person name="Liu Z."/>
            <person name="Xu Y."/>
        </authorList>
    </citation>
    <scope>NUCLEOTIDE SEQUENCE [LARGE SCALE GENOMIC DNA]</scope>
    <source>
        <strain evidence="2 3">KCTC 32084</strain>
    </source>
</reference>
<evidence type="ECO:0000313" key="2">
    <source>
        <dbReference type="EMBL" id="MDA7424264.1"/>
    </source>
</evidence>
<protein>
    <recommendedName>
        <fullName evidence="4">C-type lysozyme inhibitor domain-containing protein</fullName>
    </recommendedName>
</protein>
<evidence type="ECO:0000256" key="1">
    <source>
        <dbReference type="SAM" id="SignalP"/>
    </source>
</evidence>
<evidence type="ECO:0008006" key="4">
    <source>
        <dbReference type="Google" id="ProtNLM"/>
    </source>
</evidence>
<gene>
    <name evidence="2" type="ORF">PFY00_05965</name>
</gene>
<sequence>MGWRIWKKKKPGRMIMAAAILCALASGARAGTVMTYACDLAQEGAQMPVRFSLDRAQLAPPISRDEPPQRVVAKVDLNGRKLVAEAVALPGGWAGFHADTPPDVDILMIVDPEGSASLSFGRDMWRGTCEVDQ</sequence>
<keyword evidence="1" id="KW-0732">Signal</keyword>
<dbReference type="RefSeq" id="WP_271431625.1">
    <property type="nucleotide sequence ID" value="NZ_JAQIOY010000002.1"/>
</dbReference>
<proteinExistence type="predicted"/>